<proteinExistence type="predicted"/>
<evidence type="ECO:0000313" key="2">
    <source>
        <dbReference type="EMBL" id="KAG0143451.1"/>
    </source>
</evidence>
<accession>A0A9P6T8W9</accession>
<evidence type="ECO:0000313" key="3">
    <source>
        <dbReference type="Proteomes" id="UP000886653"/>
    </source>
</evidence>
<dbReference type="EMBL" id="MU167319">
    <property type="protein sequence ID" value="KAG0143451.1"/>
    <property type="molecule type" value="Genomic_DNA"/>
</dbReference>
<evidence type="ECO:0000256" key="1">
    <source>
        <dbReference type="SAM" id="SignalP"/>
    </source>
</evidence>
<organism evidence="2 3">
    <name type="scientific">Cronartium quercuum f. sp. fusiforme G11</name>
    <dbReference type="NCBI Taxonomy" id="708437"/>
    <lineage>
        <taxon>Eukaryota</taxon>
        <taxon>Fungi</taxon>
        <taxon>Dikarya</taxon>
        <taxon>Basidiomycota</taxon>
        <taxon>Pucciniomycotina</taxon>
        <taxon>Pucciniomycetes</taxon>
        <taxon>Pucciniales</taxon>
        <taxon>Coleosporiaceae</taxon>
        <taxon>Cronartium</taxon>
    </lineage>
</organism>
<comment type="caution">
    <text evidence="2">The sequence shown here is derived from an EMBL/GenBank/DDBJ whole genome shotgun (WGS) entry which is preliminary data.</text>
</comment>
<feature type="signal peptide" evidence="1">
    <location>
        <begin position="1"/>
        <end position="25"/>
    </location>
</feature>
<dbReference type="Proteomes" id="UP000886653">
    <property type="component" value="Unassembled WGS sequence"/>
</dbReference>
<gene>
    <name evidence="2" type="ORF">CROQUDRAFT_109207</name>
</gene>
<sequence>MKLFTLALAFNASFMAIFLHDSINAQPIGGGAASSILDKDVEAHNLGIDFKFENPLQRRDLRKRTSESLTVSSYSLGPLTPIVILPTSSFFFALPWDHSKFVSGILTAKLDSSRRQAHRSKYRQRF</sequence>
<reference evidence="2" key="1">
    <citation type="submission" date="2013-11" db="EMBL/GenBank/DDBJ databases">
        <title>Genome sequence of the fusiform rust pathogen reveals effectors for host alternation and coevolution with pine.</title>
        <authorList>
            <consortium name="DOE Joint Genome Institute"/>
            <person name="Smith K."/>
            <person name="Pendleton A."/>
            <person name="Kubisiak T."/>
            <person name="Anderson C."/>
            <person name="Salamov A."/>
            <person name="Aerts A."/>
            <person name="Riley R."/>
            <person name="Clum A."/>
            <person name="Lindquist E."/>
            <person name="Ence D."/>
            <person name="Campbell M."/>
            <person name="Kronenberg Z."/>
            <person name="Feau N."/>
            <person name="Dhillon B."/>
            <person name="Hamelin R."/>
            <person name="Burleigh J."/>
            <person name="Smith J."/>
            <person name="Yandell M."/>
            <person name="Nelson C."/>
            <person name="Grigoriev I."/>
            <person name="Davis J."/>
        </authorList>
    </citation>
    <scope>NUCLEOTIDE SEQUENCE</scope>
    <source>
        <strain evidence="2">G11</strain>
    </source>
</reference>
<keyword evidence="1" id="KW-0732">Signal</keyword>
<feature type="chain" id="PRO_5040328660" evidence="1">
    <location>
        <begin position="26"/>
        <end position="126"/>
    </location>
</feature>
<protein>
    <submittedName>
        <fullName evidence="2">Uncharacterized protein</fullName>
    </submittedName>
</protein>
<keyword evidence="3" id="KW-1185">Reference proteome</keyword>
<name>A0A9P6T8W9_9BASI</name>
<dbReference type="AlphaFoldDB" id="A0A9P6T8W9"/>